<accession>A0A1C2D9L4</accession>
<evidence type="ECO:0000313" key="2">
    <source>
        <dbReference type="EMBL" id="OCX11428.1"/>
    </source>
</evidence>
<keyword evidence="1" id="KW-0732">Signal</keyword>
<dbReference type="OrthoDB" id="6922106at2"/>
<organism evidence="2 3">
    <name type="scientific">Pseudomonas graminis</name>
    <dbReference type="NCBI Taxonomy" id="158627"/>
    <lineage>
        <taxon>Bacteria</taxon>
        <taxon>Pseudomonadati</taxon>
        <taxon>Pseudomonadota</taxon>
        <taxon>Gammaproteobacteria</taxon>
        <taxon>Pseudomonadales</taxon>
        <taxon>Pseudomonadaceae</taxon>
        <taxon>Pseudomonas</taxon>
    </lineage>
</organism>
<evidence type="ECO:0000313" key="3">
    <source>
        <dbReference type="Proteomes" id="UP000095143"/>
    </source>
</evidence>
<dbReference type="Proteomes" id="UP000095143">
    <property type="component" value="Unassembled WGS sequence"/>
</dbReference>
<dbReference type="AlphaFoldDB" id="A0A1C2D9L4"/>
<evidence type="ECO:0008006" key="4">
    <source>
        <dbReference type="Google" id="ProtNLM"/>
    </source>
</evidence>
<comment type="caution">
    <text evidence="2">The sequence shown here is derived from an EMBL/GenBank/DDBJ whole genome shotgun (WGS) entry which is preliminary data.</text>
</comment>
<dbReference type="RefSeq" id="WP_065992678.1">
    <property type="nucleotide sequence ID" value="NZ_MDEN01000069.1"/>
</dbReference>
<name>A0A1C2D9L4_9PSED</name>
<proteinExistence type="predicted"/>
<protein>
    <recommendedName>
        <fullName evidence="4">DUF680 domain-containing protein</fullName>
    </recommendedName>
</protein>
<sequence length="78" mass="8308">MKKSIAFSFALSILATGSAFASPQHINQRAIVNASSATVLDSKVASKEAVKPFATKTSGTVTVAENRKEFGSSYQRDR</sequence>
<gene>
    <name evidence="2" type="ORF">BBI10_24900</name>
</gene>
<reference evidence="2 3" key="1">
    <citation type="submission" date="2016-08" db="EMBL/GenBank/DDBJ databases">
        <title>Whole genome sequence of Pseudomonas graminis strain UASWS1507, a potential biological control agent for agriculture.</title>
        <authorList>
            <person name="Crovadore J."/>
            <person name="Calmin G."/>
            <person name="Chablais R."/>
            <person name="Cochard B."/>
            <person name="Lefort F."/>
        </authorList>
    </citation>
    <scope>NUCLEOTIDE SEQUENCE [LARGE SCALE GENOMIC DNA]</scope>
    <source>
        <strain evidence="2 3">UASWS1507</strain>
    </source>
</reference>
<evidence type="ECO:0000256" key="1">
    <source>
        <dbReference type="SAM" id="SignalP"/>
    </source>
</evidence>
<dbReference type="EMBL" id="MDEN01000069">
    <property type="protein sequence ID" value="OCX11428.1"/>
    <property type="molecule type" value="Genomic_DNA"/>
</dbReference>
<feature type="signal peptide" evidence="1">
    <location>
        <begin position="1"/>
        <end position="21"/>
    </location>
</feature>
<feature type="chain" id="PRO_5008659107" description="DUF680 domain-containing protein" evidence="1">
    <location>
        <begin position="22"/>
        <end position="78"/>
    </location>
</feature>